<name>A0A385YXX2_9BACL</name>
<dbReference type="PANTHER" id="PTHR37313">
    <property type="entry name" value="UPF0749 PROTEIN RV1825"/>
    <property type="match status" value="1"/>
</dbReference>
<keyword evidence="3" id="KW-0812">Transmembrane</keyword>
<proteinExistence type="inferred from homology"/>
<comment type="similarity">
    <text evidence="1">Belongs to the UPF0749 family.</text>
</comment>
<dbReference type="Gene3D" id="3.30.70.1880">
    <property type="entry name" value="Protein of unknown function DUF881"/>
    <property type="match status" value="1"/>
</dbReference>
<dbReference type="KEGG" id="paek:D3873_04440"/>
<reference evidence="5" key="1">
    <citation type="submission" date="2018-09" db="EMBL/GenBank/DDBJ databases">
        <authorList>
            <person name="Zhu H."/>
        </authorList>
    </citation>
    <scope>NUCLEOTIDE SEQUENCE [LARGE SCALE GENOMIC DNA]</scope>
    <source>
        <strain evidence="5">K2R23-3</strain>
    </source>
</reference>
<dbReference type="Proteomes" id="UP000265725">
    <property type="component" value="Chromosome"/>
</dbReference>
<evidence type="ECO:0000256" key="2">
    <source>
        <dbReference type="SAM" id="Coils"/>
    </source>
</evidence>
<evidence type="ECO:0000313" key="4">
    <source>
        <dbReference type="EMBL" id="AYC30767.1"/>
    </source>
</evidence>
<dbReference type="RefSeq" id="WP_119884472.1">
    <property type="nucleotide sequence ID" value="NZ_CP032418.1"/>
</dbReference>
<keyword evidence="5" id="KW-1185">Reference proteome</keyword>
<evidence type="ECO:0000256" key="3">
    <source>
        <dbReference type="SAM" id="Phobius"/>
    </source>
</evidence>
<keyword evidence="2" id="KW-0175">Coiled coil</keyword>
<evidence type="ECO:0000313" key="5">
    <source>
        <dbReference type="Proteomes" id="UP000265725"/>
    </source>
</evidence>
<dbReference type="InterPro" id="IPR010273">
    <property type="entry name" value="DUF881"/>
</dbReference>
<dbReference type="Pfam" id="PF05949">
    <property type="entry name" value="DUF881"/>
    <property type="match status" value="1"/>
</dbReference>
<gene>
    <name evidence="4" type="ORF">D3873_04440</name>
</gene>
<dbReference type="InterPro" id="IPR027267">
    <property type="entry name" value="AH/BAR_dom_sf"/>
</dbReference>
<organism evidence="4 5">
    <name type="scientific">Paenisporosarcina cavernae</name>
    <dbReference type="NCBI Taxonomy" id="2320858"/>
    <lineage>
        <taxon>Bacteria</taxon>
        <taxon>Bacillati</taxon>
        <taxon>Bacillota</taxon>
        <taxon>Bacilli</taxon>
        <taxon>Bacillales</taxon>
        <taxon>Caryophanaceae</taxon>
        <taxon>Paenisporosarcina</taxon>
    </lineage>
</organism>
<protein>
    <submittedName>
        <fullName evidence="4">DUF881 domain-containing protein</fullName>
    </submittedName>
</protein>
<accession>A0A385YXX2</accession>
<evidence type="ECO:0000256" key="1">
    <source>
        <dbReference type="ARBA" id="ARBA00009108"/>
    </source>
</evidence>
<dbReference type="SUPFAM" id="SSF103657">
    <property type="entry name" value="BAR/IMD domain-like"/>
    <property type="match status" value="1"/>
</dbReference>
<sequence length="233" mass="26178">MKVIKRPANRYVLWALVCVVFGFILSYSYSISNDKNTSSNTVSSTYYEQQERYRELLIEQKERNKELTDELEKKQTQVREIEQQLSGSEESYDALVKEAEDLRLLLGTIPVEGEGVSVLLEDEEYSPETQNPNDYIVHESHIFMVVNELKISGAEAISINGKRIAASSYIKCTGPVITVDGQQFPAPFEIKAIGDPNVLLPALKLSGGILDQLVNDNIVVTVEEKEEIKMSSL</sequence>
<dbReference type="AlphaFoldDB" id="A0A385YXX2"/>
<dbReference type="PANTHER" id="PTHR37313:SF2">
    <property type="entry name" value="UPF0749 PROTEIN YLXX"/>
    <property type="match status" value="1"/>
</dbReference>
<dbReference type="EMBL" id="CP032418">
    <property type="protein sequence ID" value="AYC30767.1"/>
    <property type="molecule type" value="Genomic_DNA"/>
</dbReference>
<dbReference type="OrthoDB" id="9776196at2"/>
<keyword evidence="3" id="KW-1133">Transmembrane helix</keyword>
<feature type="transmembrane region" description="Helical" evidence="3">
    <location>
        <begin position="12"/>
        <end position="30"/>
    </location>
</feature>
<feature type="coiled-coil region" evidence="2">
    <location>
        <begin position="50"/>
        <end position="98"/>
    </location>
</feature>
<keyword evidence="3" id="KW-0472">Membrane</keyword>